<protein>
    <submittedName>
        <fullName evidence="2">ATP-binding protein</fullName>
    </submittedName>
</protein>
<keyword evidence="1" id="KW-0175">Coiled coil</keyword>
<evidence type="ECO:0000313" key="2">
    <source>
        <dbReference type="EMBL" id="RON24608.1"/>
    </source>
</evidence>
<evidence type="ECO:0000256" key="1">
    <source>
        <dbReference type="SAM" id="Coils"/>
    </source>
</evidence>
<dbReference type="SUPFAM" id="SSF52540">
    <property type="entry name" value="P-loop containing nucleoside triphosphate hydrolases"/>
    <property type="match status" value="2"/>
</dbReference>
<dbReference type="InterPro" id="IPR021979">
    <property type="entry name" value="DUF3584"/>
</dbReference>
<organism evidence="2 3">
    <name type="scientific">Pseudomonas brassicacearum</name>
    <dbReference type="NCBI Taxonomy" id="930166"/>
    <lineage>
        <taxon>Bacteria</taxon>
        <taxon>Pseudomonadati</taxon>
        <taxon>Pseudomonadota</taxon>
        <taxon>Gammaproteobacteria</taxon>
        <taxon>Pseudomonadales</taxon>
        <taxon>Pseudomonadaceae</taxon>
        <taxon>Pseudomonas</taxon>
    </lineage>
</organism>
<feature type="coiled-coil region" evidence="1">
    <location>
        <begin position="545"/>
        <end position="607"/>
    </location>
</feature>
<keyword evidence="2" id="KW-0067">ATP-binding</keyword>
<name>A0A423IGQ3_9PSED</name>
<proteinExistence type="predicted"/>
<dbReference type="GO" id="GO:0005524">
    <property type="term" value="F:ATP binding"/>
    <property type="evidence" value="ECO:0007669"/>
    <property type="project" value="UniProtKB-KW"/>
</dbReference>
<dbReference type="EMBL" id="MOBK01000001">
    <property type="protein sequence ID" value="RON24608.1"/>
    <property type="molecule type" value="Genomic_DNA"/>
</dbReference>
<sequence length="1299" mass="144453">MGWTLYITSACHCLMRSYIFLIRCQNQKDSIATLLVSTIASALTLVHLSARGGPVAKLLRVILIDSLCRGEIVEVKTDDNTCLTGTNGIGKSTFLKLIPLFYGAPAGRMVRKGTNTTSFADHYLPHASSYIVFEYENHEGALRSAILHRASNGYAYRLAATGWKPKLLYVDQGSGELVLPGKVGSRIQGMGIDCTPELSWNHYSKIIQYNTGSADMDGITDASVKKMINLFRRMYSLAPLRRNFAGIDSLMFSLLESKGTFDSMESAVGEIIRQETMRSEIDLSGIDVQSFLSAISNRASYLVMDREVKAKILGLATLRSRLMACDLQLGRLKTVAVTRQLYVKQEQEAVAATMDTQRKEELAAQDGSRDEQRQLDCRLGDARAASTEQLRLLKTLEDQKTGYDKAGMPALLAKIDNLPSMQEDLAAKREQLALLTSKSADIVSRFSAMERAAIDSLSSRRENRRGEAQGRLSEFDAQLRLHNEASEDAFGQAHKAHTEDLAQYERTRSELAALAASSAAEVAFLSRQKHLPDIAEQIDAEQTALAQLYELQEQTRKDLDRLDREVAEIITEQQGLAAEMSGLARGRDDLRTEVKLLTARLNAADDTLLSFLRGSMPDWESTVGLVIDPRLFMREDLSPSLSAPCAGLFGLQLDLERLDPVDVLNLEELESQIARLNMRIEESNDAEEALSRRSAAAQVRRNTLREERIPLDSRTASIEADTSARKQRLESLRDEGAELLSIARAKAQELAEKASIALLEKIAEIESLKAAFGRHKLELKSIADQARQDIAAQRSSVEEALAAALADLERAHREEIKRIEADRYSALKGAGIDAGAVRRLESTVNGLDQSVRHLVEQLPRIQDYRAWLETAWPNMAAREAAYAEAEQVVSRLGRDLQAMRTADEERQKAYKVRQAELAARNSTLFDQASALRSVLERLGQVATASSGTESLEKLSAADIESEVGRIFRDAHQIKQEGRGLLRDVEGPFNFAHRATPEAGIVHDIIMRARHADSSGERVWFYAAPELQMYIDDGHDVQRSKLVTYIRTLCNQLVEGGKILAEVDRTIQDVGRRATLQVSEVLGSFPDFTNFHLHVVSKIKDLKFNDLPIWEHIRAIEMQSARWDAMGNDAFPPDGLDHALRMLHSAMVDKQWRGAQIEECFEVSLSWQVNGQPRVARNTTDLGDGLSTGQLKIVVGMIYLALFEMIRRDADFELIVPVDEALELEVNNAATLVGNFNSRNVKLMLGFPGGAPELMRHFKNLYALDRRRSGGVYLKEYRGADPVALDDLNAGLPEEEEVSA</sequence>
<dbReference type="InterPro" id="IPR027417">
    <property type="entry name" value="P-loop_NTPase"/>
</dbReference>
<evidence type="ECO:0000313" key="3">
    <source>
        <dbReference type="Proteomes" id="UP000285636"/>
    </source>
</evidence>
<accession>A0A423IGQ3</accession>
<comment type="caution">
    <text evidence="2">The sequence shown here is derived from an EMBL/GenBank/DDBJ whole genome shotgun (WGS) entry which is preliminary data.</text>
</comment>
<gene>
    <name evidence="2" type="ORF">BK660_02760</name>
</gene>
<feature type="coiled-coil region" evidence="1">
    <location>
        <begin position="666"/>
        <end position="693"/>
    </location>
</feature>
<dbReference type="CDD" id="cd00267">
    <property type="entry name" value="ABC_ATPase"/>
    <property type="match status" value="1"/>
</dbReference>
<reference evidence="2 3" key="1">
    <citation type="submission" date="2016-10" db="EMBL/GenBank/DDBJ databases">
        <title>Comparative genome analysis of multiple Pseudomonas spp. focuses on biocontrol and plant growth promoting traits.</title>
        <authorList>
            <person name="Tao X.-Y."/>
            <person name="Taylor C.G."/>
        </authorList>
    </citation>
    <scope>NUCLEOTIDE SEQUENCE [LARGE SCALE GENOMIC DNA]</scope>
    <source>
        <strain evidence="2 3">38D7</strain>
    </source>
</reference>
<keyword evidence="2" id="KW-0547">Nucleotide-binding</keyword>
<dbReference type="Pfam" id="PF12128">
    <property type="entry name" value="DUF3584"/>
    <property type="match status" value="1"/>
</dbReference>
<dbReference type="Proteomes" id="UP000285636">
    <property type="component" value="Unassembled WGS sequence"/>
</dbReference>